<name>A0AAD6WJ49_9ROSI</name>
<evidence type="ECO:0000313" key="3">
    <source>
        <dbReference type="Proteomes" id="UP001164929"/>
    </source>
</evidence>
<gene>
    <name evidence="2" type="ORF">NC653_003433</name>
</gene>
<keyword evidence="1" id="KW-0472">Membrane</keyword>
<dbReference type="Proteomes" id="UP001164929">
    <property type="component" value="Chromosome 1"/>
</dbReference>
<keyword evidence="1" id="KW-0812">Transmembrane</keyword>
<organism evidence="2 3">
    <name type="scientific">Populus alba x Populus x berolinensis</name>
    <dbReference type="NCBI Taxonomy" id="444605"/>
    <lineage>
        <taxon>Eukaryota</taxon>
        <taxon>Viridiplantae</taxon>
        <taxon>Streptophyta</taxon>
        <taxon>Embryophyta</taxon>
        <taxon>Tracheophyta</taxon>
        <taxon>Spermatophyta</taxon>
        <taxon>Magnoliopsida</taxon>
        <taxon>eudicotyledons</taxon>
        <taxon>Gunneridae</taxon>
        <taxon>Pentapetalae</taxon>
        <taxon>rosids</taxon>
        <taxon>fabids</taxon>
        <taxon>Malpighiales</taxon>
        <taxon>Salicaceae</taxon>
        <taxon>Saliceae</taxon>
        <taxon>Populus</taxon>
    </lineage>
</organism>
<comment type="caution">
    <text evidence="2">The sequence shown here is derived from an EMBL/GenBank/DDBJ whole genome shotgun (WGS) entry which is preliminary data.</text>
</comment>
<keyword evidence="1" id="KW-1133">Transmembrane helix</keyword>
<feature type="transmembrane region" description="Helical" evidence="1">
    <location>
        <begin position="40"/>
        <end position="60"/>
    </location>
</feature>
<sequence length="62" mass="7271">MPSYKCTGLVHQTPLLFFLACCWDEKFSLEPLKWMFVKELLGWFIQVALLKMILLSLVSYPC</sequence>
<dbReference type="EMBL" id="JAQIZT010000001">
    <property type="protein sequence ID" value="KAJ7013791.1"/>
    <property type="molecule type" value="Genomic_DNA"/>
</dbReference>
<dbReference type="AlphaFoldDB" id="A0AAD6WJ49"/>
<accession>A0AAD6WJ49</accession>
<proteinExistence type="predicted"/>
<evidence type="ECO:0000256" key="1">
    <source>
        <dbReference type="SAM" id="Phobius"/>
    </source>
</evidence>
<keyword evidence="3" id="KW-1185">Reference proteome</keyword>
<protein>
    <submittedName>
        <fullName evidence="2">Uncharacterized protein</fullName>
    </submittedName>
</protein>
<dbReference type="PROSITE" id="PS51257">
    <property type="entry name" value="PROKAR_LIPOPROTEIN"/>
    <property type="match status" value="1"/>
</dbReference>
<evidence type="ECO:0000313" key="2">
    <source>
        <dbReference type="EMBL" id="KAJ7013791.1"/>
    </source>
</evidence>
<reference evidence="2 3" key="1">
    <citation type="journal article" date="2023" name="Mol. Ecol. Resour.">
        <title>Chromosome-level genome assembly of a triploid poplar Populus alba 'Berolinensis'.</title>
        <authorList>
            <person name="Chen S."/>
            <person name="Yu Y."/>
            <person name="Wang X."/>
            <person name="Wang S."/>
            <person name="Zhang T."/>
            <person name="Zhou Y."/>
            <person name="He R."/>
            <person name="Meng N."/>
            <person name="Wang Y."/>
            <person name="Liu W."/>
            <person name="Liu Z."/>
            <person name="Liu J."/>
            <person name="Guo Q."/>
            <person name="Huang H."/>
            <person name="Sederoff R.R."/>
            <person name="Wang G."/>
            <person name="Qu G."/>
            <person name="Chen S."/>
        </authorList>
    </citation>
    <scope>NUCLEOTIDE SEQUENCE [LARGE SCALE GENOMIC DNA]</scope>
    <source>
        <strain evidence="2">SC-2020</strain>
    </source>
</reference>